<evidence type="ECO:0000259" key="1">
    <source>
        <dbReference type="Pfam" id="PF01717"/>
    </source>
</evidence>
<accession>A0A382B6R3</accession>
<dbReference type="PANTHER" id="PTHR43844:SF2">
    <property type="entry name" value="SYNTHASE, VITAMIN-B12 INDEPENDENT, PUTATIVE (AFU_ORTHOLOGUE AFUA_3G12060)-RELATED"/>
    <property type="match status" value="1"/>
</dbReference>
<reference evidence="2" key="1">
    <citation type="submission" date="2018-05" db="EMBL/GenBank/DDBJ databases">
        <authorList>
            <person name="Lanie J.A."/>
            <person name="Ng W.-L."/>
            <person name="Kazmierczak K.M."/>
            <person name="Andrzejewski T.M."/>
            <person name="Davidsen T.M."/>
            <person name="Wayne K.J."/>
            <person name="Tettelin H."/>
            <person name="Glass J.I."/>
            <person name="Rusch D."/>
            <person name="Podicherti R."/>
            <person name="Tsui H.-C.T."/>
            <person name="Winkler M.E."/>
        </authorList>
    </citation>
    <scope>NUCLEOTIDE SEQUENCE</scope>
</reference>
<dbReference type="GO" id="GO:0003871">
    <property type="term" value="F:5-methyltetrahydropteroyltriglutamate-homocysteine S-methyltransferase activity"/>
    <property type="evidence" value="ECO:0007669"/>
    <property type="project" value="InterPro"/>
</dbReference>
<feature type="domain" description="Cobalamin-independent methionine synthase MetE C-terminal/archaeal" evidence="1">
    <location>
        <begin position="172"/>
        <end position="350"/>
    </location>
</feature>
<dbReference type="InterPro" id="IPR002629">
    <property type="entry name" value="Met_Synth_C/arc"/>
</dbReference>
<feature type="domain" description="Cobalamin-independent methionine synthase MetE C-terminal/archaeal" evidence="1">
    <location>
        <begin position="9"/>
        <end position="84"/>
    </location>
</feature>
<dbReference type="AlphaFoldDB" id="A0A382B6R3"/>
<dbReference type="EMBL" id="UINC01028460">
    <property type="protein sequence ID" value="SVB09475.1"/>
    <property type="molecule type" value="Genomic_DNA"/>
</dbReference>
<dbReference type="PANTHER" id="PTHR43844">
    <property type="entry name" value="METHIONINE SYNTHASE"/>
    <property type="match status" value="1"/>
</dbReference>
<protein>
    <recommendedName>
        <fullName evidence="1">Cobalamin-independent methionine synthase MetE C-terminal/archaeal domain-containing protein</fullName>
    </recommendedName>
</protein>
<dbReference type="GO" id="GO:0008270">
    <property type="term" value="F:zinc ion binding"/>
    <property type="evidence" value="ECO:0007669"/>
    <property type="project" value="InterPro"/>
</dbReference>
<dbReference type="CDD" id="cd03311">
    <property type="entry name" value="CIMS_C_terminal_like"/>
    <property type="match status" value="1"/>
</dbReference>
<dbReference type="SUPFAM" id="SSF51726">
    <property type="entry name" value="UROD/MetE-like"/>
    <property type="match status" value="1"/>
</dbReference>
<organism evidence="2">
    <name type="scientific">marine metagenome</name>
    <dbReference type="NCBI Taxonomy" id="408172"/>
    <lineage>
        <taxon>unclassified sequences</taxon>
        <taxon>metagenomes</taxon>
        <taxon>ecological metagenomes</taxon>
    </lineage>
</organism>
<dbReference type="Pfam" id="PF01717">
    <property type="entry name" value="Meth_synt_2"/>
    <property type="match status" value="2"/>
</dbReference>
<evidence type="ECO:0000313" key="2">
    <source>
        <dbReference type="EMBL" id="SVB09475.1"/>
    </source>
</evidence>
<dbReference type="GO" id="GO:0009086">
    <property type="term" value="P:methionine biosynthetic process"/>
    <property type="evidence" value="ECO:0007669"/>
    <property type="project" value="InterPro"/>
</dbReference>
<proteinExistence type="predicted"/>
<sequence>MKLSKDRILTTHVGSLPRSEKVFKLVFAKEDGKNLDKKEYDEVIADAVKTVVKKQEEVGIDVVSDGEQSKISYATYIKDRLNGFEGDSPRRTPKDLEEFPTFSSRASKSGGVPTYTRPRCTGPVTVKDMKPLEIDLANLRKALDGTSFSEAFMNAASPGVIALFQPNEYYPDHKRYLYALADSMKAEYEGIVKAGFLIQIDSPDLALGRHVLFKDKSDEKFLSMIQLHIEALNHALENISSEKLRLHVCWGNYQGPHHCDIEMKKILPTVLKAKPQALSFEGSNPRHSHEWTVFRDIKIPEEKILIPGVIDSTTNFVEHPELVSERICRFADIVGRNRVIAGSDCGFSTFAGFGTVDADITYAKLSSLAKGAEIASKKLW</sequence>
<name>A0A382B6R3_9ZZZZ</name>
<gene>
    <name evidence="2" type="ORF">METZ01_LOCUS162329</name>
</gene>
<dbReference type="Gene3D" id="3.20.20.210">
    <property type="match status" value="1"/>
</dbReference>
<dbReference type="InterPro" id="IPR038071">
    <property type="entry name" value="UROD/MetE-like_sf"/>
</dbReference>